<dbReference type="PROSITE" id="PS51257">
    <property type="entry name" value="PROKAR_LIPOPROTEIN"/>
    <property type="match status" value="1"/>
</dbReference>
<sequence>MKYNLKPLIICVALISTQLISGCKIIPPEQKKQPQSVGDFEFELSPFKDSNFKQVEATFFTHQSKELVFRVLSNIEQTSQWLERVESLEVLTAYNNQQYLLRTVINSPWPFKNRELITCVNTHFEEKKTTINISSCSDRVPENTQYVRLSDVESSWTIRKISNSLVEINYKTWIDPSGNVPAFIFNSELIDSTESDLLKLQAIIDNASMDQFSY</sequence>
<name>A0ABQ6DWX5_9GAMM</name>
<dbReference type="InterPro" id="IPR023393">
    <property type="entry name" value="START-like_dom_sf"/>
</dbReference>
<dbReference type="SUPFAM" id="SSF55961">
    <property type="entry name" value="Bet v1-like"/>
    <property type="match status" value="1"/>
</dbReference>
<comment type="caution">
    <text evidence="2">The sequence shown here is derived from an EMBL/GenBank/DDBJ whole genome shotgun (WGS) entry which is preliminary data.</text>
</comment>
<evidence type="ECO:0000259" key="1">
    <source>
        <dbReference type="PROSITE" id="PS50848"/>
    </source>
</evidence>
<organism evidence="2 3">
    <name type="scientific">Psychromonas marina</name>
    <dbReference type="NCBI Taxonomy" id="88364"/>
    <lineage>
        <taxon>Bacteria</taxon>
        <taxon>Pseudomonadati</taxon>
        <taxon>Pseudomonadota</taxon>
        <taxon>Gammaproteobacteria</taxon>
        <taxon>Alteromonadales</taxon>
        <taxon>Psychromonadaceae</taxon>
        <taxon>Psychromonas</taxon>
    </lineage>
</organism>
<dbReference type="PROSITE" id="PS50848">
    <property type="entry name" value="START"/>
    <property type="match status" value="1"/>
</dbReference>
<reference evidence="3" key="1">
    <citation type="journal article" date="2019" name="Int. J. Syst. Evol. Microbiol.">
        <title>The Global Catalogue of Microorganisms (GCM) 10K type strain sequencing project: providing services to taxonomists for standard genome sequencing and annotation.</title>
        <authorList>
            <consortium name="The Broad Institute Genomics Platform"/>
            <consortium name="The Broad Institute Genome Sequencing Center for Infectious Disease"/>
            <person name="Wu L."/>
            <person name="Ma J."/>
        </authorList>
    </citation>
    <scope>NUCLEOTIDE SEQUENCE [LARGE SCALE GENOMIC DNA]</scope>
    <source>
        <strain evidence="3">NBRC 103166</strain>
    </source>
</reference>
<accession>A0ABQ6DWX5</accession>
<dbReference type="EMBL" id="BSPQ01000001">
    <property type="protein sequence ID" value="GLS89514.1"/>
    <property type="molecule type" value="Genomic_DNA"/>
</dbReference>
<dbReference type="RefSeq" id="WP_284202629.1">
    <property type="nucleotide sequence ID" value="NZ_BSPQ01000001.1"/>
</dbReference>
<protein>
    <recommendedName>
        <fullName evidence="1">START domain-containing protein</fullName>
    </recommendedName>
</protein>
<proteinExistence type="predicted"/>
<dbReference type="Gene3D" id="3.30.530.20">
    <property type="match status" value="1"/>
</dbReference>
<evidence type="ECO:0000313" key="3">
    <source>
        <dbReference type="Proteomes" id="UP001157353"/>
    </source>
</evidence>
<keyword evidence="3" id="KW-1185">Reference proteome</keyword>
<dbReference type="InterPro" id="IPR051213">
    <property type="entry name" value="START_lipid_transfer"/>
</dbReference>
<evidence type="ECO:0000313" key="2">
    <source>
        <dbReference type="EMBL" id="GLS89514.1"/>
    </source>
</evidence>
<feature type="domain" description="START" evidence="1">
    <location>
        <begin position="64"/>
        <end position="209"/>
    </location>
</feature>
<gene>
    <name evidence="2" type="ORF">GCM10007916_05810</name>
</gene>
<dbReference type="Proteomes" id="UP001157353">
    <property type="component" value="Unassembled WGS sequence"/>
</dbReference>
<dbReference type="InterPro" id="IPR002913">
    <property type="entry name" value="START_lipid-bd_dom"/>
</dbReference>
<dbReference type="PANTHER" id="PTHR19308:SF14">
    <property type="entry name" value="START DOMAIN-CONTAINING PROTEIN"/>
    <property type="match status" value="1"/>
</dbReference>
<dbReference type="PANTHER" id="PTHR19308">
    <property type="entry name" value="PHOSPHATIDYLCHOLINE TRANSFER PROTEIN"/>
    <property type="match status" value="1"/>
</dbReference>